<dbReference type="RefSeq" id="WP_079541784.1">
    <property type="nucleotide sequence ID" value="NZ_FKLO01000073.1"/>
</dbReference>
<sequence>MKKILIALAFALGSLSAQSETAASASVTVGDITLPQRLAALPDDIFYADKAVARAHIDYTPGDEKTYYYDAKGNQSAEPVSGGYYRKILGKTADGRTVVQDYYQDNGQAQMAPFILRQDAAEDDFRNANADSTLITYTREGAVLIITPIHAGKPGRNHYYDAGRLVIQSALPEGASEADDPYPELRALAQTHGRMYYPNGRMLSITPRSASGEGLTAIYRADGTLLMTLEKNGTRKQTTFWSANGGSLIKTTPAYNQAAREVKSLAPLMSGIEELLQQLKKNYAP</sequence>
<gene>
    <name evidence="2" type="ORF">CHUV0807_2134</name>
</gene>
<protein>
    <recommendedName>
        <fullName evidence="4">MORN repeat protein</fullName>
    </recommendedName>
</protein>
<feature type="chain" id="PRO_5008674932" description="MORN repeat protein" evidence="1">
    <location>
        <begin position="20"/>
        <end position="285"/>
    </location>
</feature>
<evidence type="ECO:0008006" key="4">
    <source>
        <dbReference type="Google" id="ProtNLM"/>
    </source>
</evidence>
<evidence type="ECO:0000313" key="3">
    <source>
        <dbReference type="Proteomes" id="UP000190837"/>
    </source>
</evidence>
<dbReference type="EMBL" id="FKLO01000073">
    <property type="protein sequence ID" value="SAM70046.1"/>
    <property type="molecule type" value="Genomic_DNA"/>
</dbReference>
<evidence type="ECO:0000313" key="2">
    <source>
        <dbReference type="EMBL" id="SAM70046.1"/>
    </source>
</evidence>
<accession>A0A1C3H6F5</accession>
<evidence type="ECO:0000256" key="1">
    <source>
        <dbReference type="SAM" id="SignalP"/>
    </source>
</evidence>
<reference evidence="3" key="1">
    <citation type="submission" date="2016-04" db="EMBL/GenBank/DDBJ databases">
        <authorList>
            <person name="Tagini F."/>
        </authorList>
    </citation>
    <scope>NUCLEOTIDE SEQUENCE [LARGE SCALE GENOMIC DNA]</scope>
    <source>
        <strain evidence="3">CHUV0807</strain>
    </source>
</reference>
<name>A0A1C3H6F5_9GAMM</name>
<proteinExistence type="predicted"/>
<feature type="signal peptide" evidence="1">
    <location>
        <begin position="1"/>
        <end position="19"/>
    </location>
</feature>
<dbReference type="Proteomes" id="UP000190837">
    <property type="component" value="Unassembled WGS sequence"/>
</dbReference>
<dbReference type="AlphaFoldDB" id="A0A1C3H6F5"/>
<keyword evidence="1" id="KW-0732">Signal</keyword>
<organism evidence="2 3">
    <name type="scientific">Cardiobacterium hominis</name>
    <dbReference type="NCBI Taxonomy" id="2718"/>
    <lineage>
        <taxon>Bacteria</taxon>
        <taxon>Pseudomonadati</taxon>
        <taxon>Pseudomonadota</taxon>
        <taxon>Gammaproteobacteria</taxon>
        <taxon>Cardiobacteriales</taxon>
        <taxon>Cardiobacteriaceae</taxon>
        <taxon>Cardiobacterium</taxon>
    </lineage>
</organism>